<evidence type="ECO:0000313" key="1">
    <source>
        <dbReference type="EMBL" id="GAJ12111.1"/>
    </source>
</evidence>
<protein>
    <submittedName>
        <fullName evidence="1">Uncharacterized protein</fullName>
    </submittedName>
</protein>
<feature type="non-terminal residue" evidence="1">
    <location>
        <position position="1"/>
    </location>
</feature>
<reference evidence="1" key="1">
    <citation type="journal article" date="2014" name="Front. Microbiol.">
        <title>High frequency of phylogenetically diverse reductive dehalogenase-homologous genes in deep subseafloor sedimentary metagenomes.</title>
        <authorList>
            <person name="Kawai M."/>
            <person name="Futagami T."/>
            <person name="Toyoda A."/>
            <person name="Takaki Y."/>
            <person name="Nishi S."/>
            <person name="Hori S."/>
            <person name="Arai W."/>
            <person name="Tsubouchi T."/>
            <person name="Morono Y."/>
            <person name="Uchiyama I."/>
            <person name="Ito T."/>
            <person name="Fujiyama A."/>
            <person name="Inagaki F."/>
            <person name="Takami H."/>
        </authorList>
    </citation>
    <scope>NUCLEOTIDE SEQUENCE</scope>
    <source>
        <strain evidence="1">Expedition CK06-06</strain>
    </source>
</reference>
<dbReference type="EMBL" id="BARW01029682">
    <property type="protein sequence ID" value="GAJ12111.1"/>
    <property type="molecule type" value="Genomic_DNA"/>
</dbReference>
<comment type="caution">
    <text evidence="1">The sequence shown here is derived from an EMBL/GenBank/DDBJ whole genome shotgun (WGS) entry which is preliminary data.</text>
</comment>
<dbReference type="AlphaFoldDB" id="X1VDP4"/>
<accession>X1VDP4</accession>
<organism evidence="1">
    <name type="scientific">marine sediment metagenome</name>
    <dbReference type="NCBI Taxonomy" id="412755"/>
    <lineage>
        <taxon>unclassified sequences</taxon>
        <taxon>metagenomes</taxon>
        <taxon>ecological metagenomes</taxon>
    </lineage>
</organism>
<gene>
    <name evidence="1" type="ORF">S12H4_47633</name>
</gene>
<sequence>RPEFALNVLAVNMKFLCSLENFIDDVRYKRARGRKGE</sequence>
<name>X1VDP4_9ZZZZ</name>
<proteinExistence type="predicted"/>